<comment type="caution">
    <text evidence="1">The sequence shown here is derived from an EMBL/GenBank/DDBJ whole genome shotgun (WGS) entry which is preliminary data.</text>
</comment>
<evidence type="ECO:0000313" key="2">
    <source>
        <dbReference type="Proteomes" id="UP000485058"/>
    </source>
</evidence>
<dbReference type="Proteomes" id="UP000485058">
    <property type="component" value="Unassembled WGS sequence"/>
</dbReference>
<organism evidence="1 2">
    <name type="scientific">Haematococcus lacustris</name>
    <name type="common">Green alga</name>
    <name type="synonym">Haematococcus pluvialis</name>
    <dbReference type="NCBI Taxonomy" id="44745"/>
    <lineage>
        <taxon>Eukaryota</taxon>
        <taxon>Viridiplantae</taxon>
        <taxon>Chlorophyta</taxon>
        <taxon>core chlorophytes</taxon>
        <taxon>Chlorophyceae</taxon>
        <taxon>CS clade</taxon>
        <taxon>Chlamydomonadales</taxon>
        <taxon>Haematococcaceae</taxon>
        <taxon>Haematococcus</taxon>
    </lineage>
</organism>
<proteinExistence type="predicted"/>
<gene>
    <name evidence="1" type="ORF">HaLaN_10839</name>
</gene>
<dbReference type="AlphaFoldDB" id="A0A699Z6I3"/>
<accession>A0A699Z6I3</accession>
<evidence type="ECO:0000313" key="1">
    <source>
        <dbReference type="EMBL" id="GFH14729.1"/>
    </source>
</evidence>
<keyword evidence="2" id="KW-1185">Reference proteome</keyword>
<sequence length="102" mass="10830">MALSRAASQLFRTIPQPVGFRCMSVDGVKSFSEKGKVAEDMFFTQEDKRLFAKLLNKGAHSTLKSQSDTVDTHAAAGAQAAENSALNAIVAKASSHELCGLS</sequence>
<name>A0A699Z6I3_HAELA</name>
<protein>
    <submittedName>
        <fullName evidence="1">Uncharacterized protein</fullName>
    </submittedName>
</protein>
<dbReference type="EMBL" id="BLLF01000759">
    <property type="protein sequence ID" value="GFH14729.1"/>
    <property type="molecule type" value="Genomic_DNA"/>
</dbReference>
<reference evidence="1 2" key="1">
    <citation type="submission" date="2020-02" db="EMBL/GenBank/DDBJ databases">
        <title>Draft genome sequence of Haematococcus lacustris strain NIES-144.</title>
        <authorList>
            <person name="Morimoto D."/>
            <person name="Nakagawa S."/>
            <person name="Yoshida T."/>
            <person name="Sawayama S."/>
        </authorList>
    </citation>
    <scope>NUCLEOTIDE SEQUENCE [LARGE SCALE GENOMIC DNA]</scope>
    <source>
        <strain evidence="1 2">NIES-144</strain>
    </source>
</reference>